<dbReference type="PANTHER" id="PTHR47515">
    <property type="entry name" value="LOW CALCIUM RESPONSE LOCUS PROTEIN T"/>
    <property type="match status" value="1"/>
</dbReference>
<gene>
    <name evidence="1" type="ORF">BXO512_16525</name>
</gene>
<protein>
    <recommendedName>
        <fullName evidence="2">Transposase</fullName>
    </recommendedName>
</protein>
<comment type="caution">
    <text evidence="1">The sequence shown here is derived from an EMBL/GenBank/DDBJ whole genome shotgun (WGS) entry which is preliminary data.</text>
</comment>
<evidence type="ECO:0000313" key="1">
    <source>
        <dbReference type="EMBL" id="OLG88050.1"/>
    </source>
</evidence>
<accession>A0A854CI08</accession>
<proteinExistence type="predicted"/>
<sequence>IKCLVIVDDATHEAVAIDVERAISGHGVVRVLDRLAGPTQVPSATLFSTADPRFLSKHWLT</sequence>
<dbReference type="AlphaFoldDB" id="A0A854CI08"/>
<organism evidence="1">
    <name type="scientific">Xanthomonas oryzae pv. oryzae</name>
    <dbReference type="NCBI Taxonomy" id="64187"/>
    <lineage>
        <taxon>Bacteria</taxon>
        <taxon>Pseudomonadati</taxon>
        <taxon>Pseudomonadota</taxon>
        <taxon>Gammaproteobacteria</taxon>
        <taxon>Lysobacterales</taxon>
        <taxon>Lysobacteraceae</taxon>
        <taxon>Xanthomonas</taxon>
    </lineage>
</organism>
<evidence type="ECO:0008006" key="2">
    <source>
        <dbReference type="Google" id="ProtNLM"/>
    </source>
</evidence>
<dbReference type="EMBL" id="JXEA01000237">
    <property type="protein sequence ID" value="OLG88050.1"/>
    <property type="molecule type" value="Genomic_DNA"/>
</dbReference>
<feature type="non-terminal residue" evidence="1">
    <location>
        <position position="1"/>
    </location>
</feature>
<name>A0A854CI08_XANOO</name>
<dbReference type="PANTHER" id="PTHR47515:SF1">
    <property type="entry name" value="BLR2054 PROTEIN"/>
    <property type="match status" value="1"/>
</dbReference>
<reference evidence="1" key="1">
    <citation type="submission" date="2015-01" db="EMBL/GenBank/DDBJ databases">
        <title>Population genomics of rice bacterial leaf blight strains from India.</title>
        <authorList>
            <person name="Midha S."/>
            <person name="Anil M.G."/>
            <person name="Mishra D."/>
            <person name="Brahma K."/>
            <person name="Laha G.S."/>
            <person name="Sundaram R.M."/>
            <person name="Sonti R.V."/>
            <person name="Patil P.B."/>
        </authorList>
    </citation>
    <scope>NUCLEOTIDE SEQUENCE</scope>
    <source>
        <strain evidence="1">BXO512</strain>
    </source>
</reference>